<proteinExistence type="predicted"/>
<accession>A0ABT7SGV5</accession>
<dbReference type="Proteomes" id="UP001529338">
    <property type="component" value="Unassembled WGS sequence"/>
</dbReference>
<dbReference type="RefSeq" id="WP_289455247.1">
    <property type="nucleotide sequence ID" value="NZ_JAUCGQ010000001.1"/>
</dbReference>
<dbReference type="EMBL" id="JAUCGQ010000001">
    <property type="protein sequence ID" value="MDM7855428.1"/>
    <property type="molecule type" value="Genomic_DNA"/>
</dbReference>
<gene>
    <name evidence="2" type="ORF">QRT04_10850</name>
</gene>
<evidence type="ECO:0000256" key="1">
    <source>
        <dbReference type="SAM" id="SignalP"/>
    </source>
</evidence>
<name>A0ABT7SGV5_9CELL</name>
<protein>
    <submittedName>
        <fullName evidence="2">Uncharacterized protein</fullName>
    </submittedName>
</protein>
<keyword evidence="1" id="KW-0732">Signal</keyword>
<feature type="chain" id="PRO_5046430697" evidence="1">
    <location>
        <begin position="36"/>
        <end position="142"/>
    </location>
</feature>
<keyword evidence="3" id="KW-1185">Reference proteome</keyword>
<feature type="signal peptide" evidence="1">
    <location>
        <begin position="1"/>
        <end position="35"/>
    </location>
</feature>
<comment type="caution">
    <text evidence="2">The sequence shown here is derived from an EMBL/GenBank/DDBJ whole genome shotgun (WGS) entry which is preliminary data.</text>
</comment>
<evidence type="ECO:0000313" key="2">
    <source>
        <dbReference type="EMBL" id="MDM7855428.1"/>
    </source>
</evidence>
<sequence length="142" mass="13812">MTPHRTARLRRLPKAHAASLAVLLVGIGGLAAASAATLSVDASGRDSVAAGSADLVSCDASVTATLGGYAWDAANGRFTANRVVVSDVASACTGRAVAVAVVSASGTVIGVGDATVSGTQTPVTITTLTNPTAAADIHVVIS</sequence>
<organism evidence="2 3">
    <name type="scientific">Cellulomonas alba</name>
    <dbReference type="NCBI Taxonomy" id="3053467"/>
    <lineage>
        <taxon>Bacteria</taxon>
        <taxon>Bacillati</taxon>
        <taxon>Actinomycetota</taxon>
        <taxon>Actinomycetes</taxon>
        <taxon>Micrococcales</taxon>
        <taxon>Cellulomonadaceae</taxon>
        <taxon>Cellulomonas</taxon>
    </lineage>
</organism>
<reference evidence="2 3" key="1">
    <citation type="submission" date="2023-06" db="EMBL/GenBank/DDBJ databases">
        <title>Cellulomonas sp. MW4 Whole genome sequence.</title>
        <authorList>
            <person name="Park S."/>
        </authorList>
    </citation>
    <scope>NUCLEOTIDE SEQUENCE [LARGE SCALE GENOMIC DNA]</scope>
    <source>
        <strain evidence="2 3">MW4</strain>
    </source>
</reference>
<evidence type="ECO:0000313" key="3">
    <source>
        <dbReference type="Proteomes" id="UP001529338"/>
    </source>
</evidence>